<evidence type="ECO:0000313" key="7">
    <source>
        <dbReference type="EMBL" id="CAD8300138.1"/>
    </source>
</evidence>
<keyword evidence="4 6" id="KW-1133">Transmembrane helix</keyword>
<feature type="transmembrane region" description="Helical" evidence="6">
    <location>
        <begin position="171"/>
        <end position="191"/>
    </location>
</feature>
<dbReference type="PANTHER" id="PTHR12608:SF6">
    <property type="entry name" value="PROTEIN PAM71, CHLOROPLASTIC"/>
    <property type="match status" value="1"/>
</dbReference>
<comment type="caution">
    <text evidence="6">Lacks conserved residue(s) required for the propagation of feature annotation.</text>
</comment>
<sequence length="347" mass="36158">MVLRTEISSDIADTLNCLAFSVLRTSSHPAMIGSSRELRVNSRISTRVSVAYPKHRVSEPPLAKTIRLASKNSDSEGDRAIGSIPTWLNSRRMTVAVAAAAITASLVGPVSPALASSSTEAVASATTMAQQFSEQLSEAGFYQAFSLVFLSEIGDKTFFVAGLLAAKLSKFVSFVGSLGALAVMTILAVLIGQIFHAVPPGLTQGLPLDDIAAVCAFAFFGVKILAEALDSEEGESFMDEELADAEETVEESDTIKQTNVVAQIASTFALVFAAEFGDRSFLSTIALSAAQNPFAVAAGSIAAHAIATGIAVLGGAYISKYLSEKTIGIIGGSLFIVFAITTALGIF</sequence>
<dbReference type="AlphaFoldDB" id="A0A7R9VPA4"/>
<dbReference type="PROSITE" id="PS01214">
    <property type="entry name" value="UPF0016"/>
    <property type="match status" value="1"/>
</dbReference>
<dbReference type="GO" id="GO:0005794">
    <property type="term" value="C:Golgi apparatus"/>
    <property type="evidence" value="ECO:0007669"/>
    <property type="project" value="TreeGrafter"/>
</dbReference>
<dbReference type="PANTHER" id="PTHR12608">
    <property type="entry name" value="TRANSMEMBRANE PROTEIN HTP-1 RELATED"/>
    <property type="match status" value="1"/>
</dbReference>
<evidence type="ECO:0000256" key="1">
    <source>
        <dbReference type="ARBA" id="ARBA00004141"/>
    </source>
</evidence>
<evidence type="ECO:0000256" key="3">
    <source>
        <dbReference type="ARBA" id="ARBA00022692"/>
    </source>
</evidence>
<comment type="subcellular location">
    <subcellularLocation>
        <location evidence="1 6">Membrane</location>
        <topology evidence="1 6">Multi-pass membrane protein</topology>
    </subcellularLocation>
</comment>
<evidence type="ECO:0000256" key="4">
    <source>
        <dbReference type="ARBA" id="ARBA00022989"/>
    </source>
</evidence>
<feature type="transmembrane region" description="Helical" evidence="6">
    <location>
        <begin position="297"/>
        <end position="319"/>
    </location>
</feature>
<proteinExistence type="inferred from homology"/>
<protein>
    <recommendedName>
        <fullName evidence="6">GDT1 family protein</fullName>
    </recommendedName>
</protein>
<dbReference type="GO" id="GO:0005384">
    <property type="term" value="F:manganese ion transmembrane transporter activity"/>
    <property type="evidence" value="ECO:0007669"/>
    <property type="project" value="TreeGrafter"/>
</dbReference>
<keyword evidence="3 6" id="KW-0812">Transmembrane</keyword>
<evidence type="ECO:0000256" key="2">
    <source>
        <dbReference type="ARBA" id="ARBA00009190"/>
    </source>
</evidence>
<comment type="similarity">
    <text evidence="2 6">Belongs to the GDT1 family.</text>
</comment>
<dbReference type="InterPro" id="IPR001727">
    <property type="entry name" value="GDT1-like"/>
</dbReference>
<dbReference type="Pfam" id="PF01169">
    <property type="entry name" value="GDT1"/>
    <property type="match status" value="2"/>
</dbReference>
<name>A0A7R9VPA4_9STRA</name>
<keyword evidence="5 6" id="KW-0472">Membrane</keyword>
<gene>
    <name evidence="7" type="ORF">TDUB1175_LOCUS4766</name>
</gene>
<evidence type="ECO:0000256" key="6">
    <source>
        <dbReference type="RuleBase" id="RU365102"/>
    </source>
</evidence>
<dbReference type="GO" id="GO:0032468">
    <property type="term" value="P:Golgi calcium ion homeostasis"/>
    <property type="evidence" value="ECO:0007669"/>
    <property type="project" value="TreeGrafter"/>
</dbReference>
<dbReference type="GO" id="GO:0016020">
    <property type="term" value="C:membrane"/>
    <property type="evidence" value="ECO:0007669"/>
    <property type="project" value="UniProtKB-SubCell"/>
</dbReference>
<organism evidence="7">
    <name type="scientific">Pseudictyota dubia</name>
    <dbReference type="NCBI Taxonomy" id="2749911"/>
    <lineage>
        <taxon>Eukaryota</taxon>
        <taxon>Sar</taxon>
        <taxon>Stramenopiles</taxon>
        <taxon>Ochrophyta</taxon>
        <taxon>Bacillariophyta</taxon>
        <taxon>Mediophyceae</taxon>
        <taxon>Biddulphiophycidae</taxon>
        <taxon>Eupodiscales</taxon>
        <taxon>Odontellaceae</taxon>
        <taxon>Pseudictyota</taxon>
    </lineage>
</organism>
<dbReference type="GO" id="GO:0015085">
    <property type="term" value="F:calcium ion transmembrane transporter activity"/>
    <property type="evidence" value="ECO:0007669"/>
    <property type="project" value="TreeGrafter"/>
</dbReference>
<accession>A0A7R9VPA4</accession>
<dbReference type="InterPro" id="IPR049555">
    <property type="entry name" value="GDT1-like_CS"/>
</dbReference>
<dbReference type="GO" id="GO:0032472">
    <property type="term" value="P:Golgi calcium ion transport"/>
    <property type="evidence" value="ECO:0007669"/>
    <property type="project" value="TreeGrafter"/>
</dbReference>
<dbReference type="EMBL" id="HBED01009725">
    <property type="protein sequence ID" value="CAD8300138.1"/>
    <property type="molecule type" value="Transcribed_RNA"/>
</dbReference>
<evidence type="ECO:0000256" key="5">
    <source>
        <dbReference type="ARBA" id="ARBA00023136"/>
    </source>
</evidence>
<reference evidence="7" key="1">
    <citation type="submission" date="2021-01" db="EMBL/GenBank/DDBJ databases">
        <authorList>
            <person name="Corre E."/>
            <person name="Pelletier E."/>
            <person name="Niang G."/>
            <person name="Scheremetjew M."/>
            <person name="Finn R."/>
            <person name="Kale V."/>
            <person name="Holt S."/>
            <person name="Cochrane G."/>
            <person name="Meng A."/>
            <person name="Brown T."/>
            <person name="Cohen L."/>
        </authorList>
    </citation>
    <scope>NUCLEOTIDE SEQUENCE</scope>
    <source>
        <strain evidence="7">CCMP147</strain>
    </source>
</reference>
<feature type="transmembrane region" description="Helical" evidence="6">
    <location>
        <begin position="326"/>
        <end position="346"/>
    </location>
</feature>